<dbReference type="GO" id="GO:0003677">
    <property type="term" value="F:DNA binding"/>
    <property type="evidence" value="ECO:0007669"/>
    <property type="project" value="UniProtKB-KW"/>
</dbReference>
<dbReference type="PANTHER" id="PTHR45654:SF5">
    <property type="entry name" value="HOMEOBOX-LEUCINE ZIPPER PROTEIN ANTHOCYANINLESS 2-RELATED"/>
    <property type="match status" value="1"/>
</dbReference>
<gene>
    <name evidence="2" type="ORF">Ddye_017111</name>
</gene>
<dbReference type="Proteomes" id="UP001280121">
    <property type="component" value="Unassembled WGS sequence"/>
</dbReference>
<evidence type="ECO:0000259" key="1">
    <source>
        <dbReference type="PROSITE" id="PS50848"/>
    </source>
</evidence>
<protein>
    <recommendedName>
        <fullName evidence="1">START domain-containing protein</fullName>
    </recommendedName>
</protein>
<accession>A0AAD9X0W1</accession>
<dbReference type="InterPro" id="IPR042160">
    <property type="entry name" value="HD-Zip_IV"/>
</dbReference>
<comment type="caution">
    <text evidence="2">The sequence shown here is derived from an EMBL/GenBank/DDBJ whole genome shotgun (WGS) entry which is preliminary data.</text>
</comment>
<dbReference type="PROSITE" id="PS50848">
    <property type="entry name" value="START"/>
    <property type="match status" value="1"/>
</dbReference>
<organism evidence="2 3">
    <name type="scientific">Dipteronia dyeriana</name>
    <dbReference type="NCBI Taxonomy" id="168575"/>
    <lineage>
        <taxon>Eukaryota</taxon>
        <taxon>Viridiplantae</taxon>
        <taxon>Streptophyta</taxon>
        <taxon>Embryophyta</taxon>
        <taxon>Tracheophyta</taxon>
        <taxon>Spermatophyta</taxon>
        <taxon>Magnoliopsida</taxon>
        <taxon>eudicotyledons</taxon>
        <taxon>Gunneridae</taxon>
        <taxon>Pentapetalae</taxon>
        <taxon>rosids</taxon>
        <taxon>malvids</taxon>
        <taxon>Sapindales</taxon>
        <taxon>Sapindaceae</taxon>
        <taxon>Hippocastanoideae</taxon>
        <taxon>Acereae</taxon>
        <taxon>Dipteronia</taxon>
    </lineage>
</organism>
<dbReference type="Pfam" id="PF01852">
    <property type="entry name" value="START"/>
    <property type="match status" value="1"/>
</dbReference>
<sequence>MFPCMIARTSTTNVISSGTVGNRNGDLQLMHVELQILSPLVPVREVNFLRFCKQHAEGVWAMVDVSVDTITKTSSGAPTFVNNMRLPSGCVAQDMPYGYSKVN</sequence>
<dbReference type="GO" id="GO:0008289">
    <property type="term" value="F:lipid binding"/>
    <property type="evidence" value="ECO:0007669"/>
    <property type="project" value="InterPro"/>
</dbReference>
<keyword evidence="3" id="KW-1185">Reference proteome</keyword>
<dbReference type="EMBL" id="JANJYI010000005">
    <property type="protein sequence ID" value="KAK2649622.1"/>
    <property type="molecule type" value="Genomic_DNA"/>
</dbReference>
<dbReference type="PANTHER" id="PTHR45654">
    <property type="entry name" value="HOMEOBOX-LEUCINE ZIPPER PROTEIN MERISTEM L1"/>
    <property type="match status" value="1"/>
</dbReference>
<dbReference type="SUPFAM" id="SSF55961">
    <property type="entry name" value="Bet v1-like"/>
    <property type="match status" value="1"/>
</dbReference>
<dbReference type="AlphaFoldDB" id="A0AAD9X0W1"/>
<proteinExistence type="predicted"/>
<evidence type="ECO:0000313" key="2">
    <source>
        <dbReference type="EMBL" id="KAK2649622.1"/>
    </source>
</evidence>
<name>A0AAD9X0W1_9ROSI</name>
<feature type="domain" description="START" evidence="1">
    <location>
        <begin position="1"/>
        <end position="103"/>
    </location>
</feature>
<dbReference type="InterPro" id="IPR002913">
    <property type="entry name" value="START_lipid-bd_dom"/>
</dbReference>
<reference evidence="2" key="1">
    <citation type="journal article" date="2023" name="Plant J.">
        <title>Genome sequences and population genomics provide insights into the demographic history, inbreeding, and mutation load of two 'living fossil' tree species of Dipteronia.</title>
        <authorList>
            <person name="Feng Y."/>
            <person name="Comes H.P."/>
            <person name="Chen J."/>
            <person name="Zhu S."/>
            <person name="Lu R."/>
            <person name="Zhang X."/>
            <person name="Li P."/>
            <person name="Qiu J."/>
            <person name="Olsen K.M."/>
            <person name="Qiu Y."/>
        </authorList>
    </citation>
    <scope>NUCLEOTIDE SEQUENCE</scope>
    <source>
        <strain evidence="2">KIB01</strain>
    </source>
</reference>
<evidence type="ECO:0000313" key="3">
    <source>
        <dbReference type="Proteomes" id="UP001280121"/>
    </source>
</evidence>